<gene>
    <name evidence="1" type="ORF">J2Z66_005810</name>
</gene>
<keyword evidence="2" id="KW-1185">Reference proteome</keyword>
<comment type="caution">
    <text evidence="1">The sequence shown here is derived from an EMBL/GenBank/DDBJ whole genome shotgun (WGS) entry which is preliminary data.</text>
</comment>
<proteinExistence type="predicted"/>
<evidence type="ECO:0000313" key="2">
    <source>
        <dbReference type="Proteomes" id="UP001519287"/>
    </source>
</evidence>
<evidence type="ECO:0000313" key="1">
    <source>
        <dbReference type="EMBL" id="MBP1994184.1"/>
    </source>
</evidence>
<dbReference type="EMBL" id="JAGGLB010000023">
    <property type="protein sequence ID" value="MBP1994184.1"/>
    <property type="molecule type" value="Genomic_DNA"/>
</dbReference>
<accession>A0ABS4J5V9</accession>
<dbReference type="Proteomes" id="UP001519287">
    <property type="component" value="Unassembled WGS sequence"/>
</dbReference>
<reference evidence="1 2" key="1">
    <citation type="submission" date="2021-03" db="EMBL/GenBank/DDBJ databases">
        <title>Genomic Encyclopedia of Type Strains, Phase IV (KMG-IV): sequencing the most valuable type-strain genomes for metagenomic binning, comparative biology and taxonomic classification.</title>
        <authorList>
            <person name="Goeker M."/>
        </authorList>
    </citation>
    <scope>NUCLEOTIDE SEQUENCE [LARGE SCALE GENOMIC DNA]</scope>
    <source>
        <strain evidence="1 2">DSM 26048</strain>
    </source>
</reference>
<organism evidence="1 2">
    <name type="scientific">Paenibacillus eucommiae</name>
    <dbReference type="NCBI Taxonomy" id="1355755"/>
    <lineage>
        <taxon>Bacteria</taxon>
        <taxon>Bacillati</taxon>
        <taxon>Bacillota</taxon>
        <taxon>Bacilli</taxon>
        <taxon>Bacillales</taxon>
        <taxon>Paenibacillaceae</taxon>
        <taxon>Paenibacillus</taxon>
    </lineage>
</organism>
<protein>
    <submittedName>
        <fullName evidence="1">Uncharacterized protein</fullName>
    </submittedName>
</protein>
<name>A0ABS4J5V9_9BACL</name>
<sequence length="73" mass="7981">MLLTIKIIVKSIRSFSAARSSSPAPAPARKSLLTKRKSLAGCPFELGVRVIRAIVAKEREWNDCGRKSGSVRL</sequence>